<dbReference type="EMBL" id="GBRH01162909">
    <property type="protein sequence ID" value="JAE34987.1"/>
    <property type="molecule type" value="Transcribed_RNA"/>
</dbReference>
<reference evidence="1" key="1">
    <citation type="submission" date="2014-09" db="EMBL/GenBank/DDBJ databases">
        <authorList>
            <person name="Magalhaes I.L.F."/>
            <person name="Oliveira U."/>
            <person name="Santos F.R."/>
            <person name="Vidigal T.H.D.A."/>
            <person name="Brescovit A.D."/>
            <person name="Santos A.J."/>
        </authorList>
    </citation>
    <scope>NUCLEOTIDE SEQUENCE</scope>
    <source>
        <tissue evidence="1">Shoot tissue taken approximately 20 cm above the soil surface</tissue>
    </source>
</reference>
<protein>
    <submittedName>
        <fullName evidence="1">Uncharacterized protein</fullName>
    </submittedName>
</protein>
<evidence type="ECO:0000313" key="1">
    <source>
        <dbReference type="EMBL" id="JAE34987.1"/>
    </source>
</evidence>
<proteinExistence type="predicted"/>
<reference evidence="1" key="2">
    <citation type="journal article" date="2015" name="Data Brief">
        <title>Shoot transcriptome of the giant reed, Arundo donax.</title>
        <authorList>
            <person name="Barrero R.A."/>
            <person name="Guerrero F.D."/>
            <person name="Moolhuijzen P."/>
            <person name="Goolsby J.A."/>
            <person name="Tidwell J."/>
            <person name="Bellgard S.E."/>
            <person name="Bellgard M.I."/>
        </authorList>
    </citation>
    <scope>NUCLEOTIDE SEQUENCE</scope>
    <source>
        <tissue evidence="1">Shoot tissue taken approximately 20 cm above the soil surface</tissue>
    </source>
</reference>
<name>A0A0A9HDZ7_ARUDO</name>
<sequence>MFFGHINQLIASTENDQVPSPLAISSDVQSFKPYQVGAGISLACKLRITNYDTFRITCSFHMRINFLNNRLINWPTQTHLS</sequence>
<accession>A0A0A9HDZ7</accession>
<organism evidence="1">
    <name type="scientific">Arundo donax</name>
    <name type="common">Giant reed</name>
    <name type="synonym">Donax arundinaceus</name>
    <dbReference type="NCBI Taxonomy" id="35708"/>
    <lineage>
        <taxon>Eukaryota</taxon>
        <taxon>Viridiplantae</taxon>
        <taxon>Streptophyta</taxon>
        <taxon>Embryophyta</taxon>
        <taxon>Tracheophyta</taxon>
        <taxon>Spermatophyta</taxon>
        <taxon>Magnoliopsida</taxon>
        <taxon>Liliopsida</taxon>
        <taxon>Poales</taxon>
        <taxon>Poaceae</taxon>
        <taxon>PACMAD clade</taxon>
        <taxon>Arundinoideae</taxon>
        <taxon>Arundineae</taxon>
        <taxon>Arundo</taxon>
    </lineage>
</organism>
<dbReference type="AlphaFoldDB" id="A0A0A9HDZ7"/>